<protein>
    <submittedName>
        <fullName evidence="3">Putative mitotic checkpoint protein prcc protein</fullName>
    </submittedName>
</protein>
<dbReference type="Pfam" id="PF10253">
    <property type="entry name" value="PRCC"/>
    <property type="match status" value="1"/>
</dbReference>
<feature type="coiled-coil region" evidence="1">
    <location>
        <begin position="346"/>
        <end position="373"/>
    </location>
</feature>
<dbReference type="RefSeq" id="XP_007914640.1">
    <property type="nucleotide sequence ID" value="XM_007916449.1"/>
</dbReference>
<keyword evidence="1" id="KW-0175">Coiled coil</keyword>
<dbReference type="PANTHER" id="PTHR13621">
    <property type="entry name" value="PROLINE-RICH PROTEIN PRCC"/>
    <property type="match status" value="1"/>
</dbReference>
<dbReference type="AlphaFoldDB" id="R8BN06"/>
<feature type="region of interest" description="Disordered" evidence="2">
    <location>
        <begin position="1"/>
        <end position="153"/>
    </location>
</feature>
<dbReference type="GO" id="GO:0005634">
    <property type="term" value="C:nucleus"/>
    <property type="evidence" value="ECO:0007669"/>
    <property type="project" value="TreeGrafter"/>
</dbReference>
<proteinExistence type="predicted"/>
<dbReference type="PANTHER" id="PTHR13621:SF2">
    <property type="entry name" value="PROLINE-RICH PROTEIN PRCC"/>
    <property type="match status" value="1"/>
</dbReference>
<dbReference type="eggNOG" id="ENOG502S8PK">
    <property type="taxonomic scope" value="Eukaryota"/>
</dbReference>
<sequence length="384" mass="40722">MGLVDYSDSESDSEAPQPNAKKPFQKIVDRSHPGKILVSLPQTAAADEPAGSEEPAAKRIKVGGNRFSGFGSFLPPPKAAGKPPPAQGIGGGKAAPRIGVHLKTSSEAAFSRDLGGGEDEEDGAQSNGSGLSLPPPKAQAQPSIPADQKPEEEVKLVGKPLMFKPLSVARKPGKKTAAKAGVGKTATAQQSRTSTPIAAPKEEVKEPPAKRKKVSLFSISDEPPTASTPVVDETSYEPLYDGYDDGANGVADDLDNYQYDQAPPSTSYHPTTTTSGAESLDTIADDLNLSAAARRELFGRGRSGAGASASKVVNFNMDREYQHNEELRAAGEQQTYNPVRAIAPGKHNLRQLVNAVQNQREALEENFAKNRETKNQAAGRYGWR</sequence>
<dbReference type="OrthoDB" id="2555634at2759"/>
<dbReference type="HOGENOM" id="CLU_043185_0_0_1"/>
<evidence type="ECO:0000313" key="4">
    <source>
        <dbReference type="Proteomes" id="UP000014074"/>
    </source>
</evidence>
<accession>R8BN06</accession>
<dbReference type="GeneID" id="19324232"/>
<organism evidence="3 4">
    <name type="scientific">Phaeoacremonium minimum (strain UCR-PA7)</name>
    <name type="common">Esca disease fungus</name>
    <name type="synonym">Togninia minima</name>
    <dbReference type="NCBI Taxonomy" id="1286976"/>
    <lineage>
        <taxon>Eukaryota</taxon>
        <taxon>Fungi</taxon>
        <taxon>Dikarya</taxon>
        <taxon>Ascomycota</taxon>
        <taxon>Pezizomycotina</taxon>
        <taxon>Sordariomycetes</taxon>
        <taxon>Sordariomycetidae</taxon>
        <taxon>Togniniales</taxon>
        <taxon>Togniniaceae</taxon>
        <taxon>Phaeoacremonium</taxon>
    </lineage>
</organism>
<dbReference type="Proteomes" id="UP000014074">
    <property type="component" value="Unassembled WGS sequence"/>
</dbReference>
<name>R8BN06_PHAM7</name>
<feature type="region of interest" description="Disordered" evidence="2">
    <location>
        <begin position="167"/>
        <end position="277"/>
    </location>
</feature>
<evidence type="ECO:0000256" key="1">
    <source>
        <dbReference type="SAM" id="Coils"/>
    </source>
</evidence>
<feature type="compositionally biased region" description="Pro residues" evidence="2">
    <location>
        <begin position="74"/>
        <end position="86"/>
    </location>
</feature>
<gene>
    <name evidence="3" type="ORF">UCRPA7_3843</name>
</gene>
<evidence type="ECO:0000256" key="2">
    <source>
        <dbReference type="SAM" id="MobiDB-lite"/>
    </source>
</evidence>
<dbReference type="KEGG" id="tmn:UCRPA7_3843"/>
<evidence type="ECO:0000313" key="3">
    <source>
        <dbReference type="EMBL" id="EOO00665.1"/>
    </source>
</evidence>
<reference evidence="4" key="1">
    <citation type="journal article" date="2013" name="Genome Announc.">
        <title>Draft genome sequence of the ascomycete Phaeoacremonium aleophilum strain UCR-PA7, a causal agent of the esca disease complex in grapevines.</title>
        <authorList>
            <person name="Blanco-Ulate B."/>
            <person name="Rolshausen P."/>
            <person name="Cantu D."/>
        </authorList>
    </citation>
    <scope>NUCLEOTIDE SEQUENCE [LARGE SCALE GENOMIC DNA]</scope>
    <source>
        <strain evidence="4">UCR-PA7</strain>
    </source>
</reference>
<dbReference type="EMBL" id="KB933063">
    <property type="protein sequence ID" value="EOO00665.1"/>
    <property type="molecule type" value="Genomic_DNA"/>
</dbReference>
<feature type="compositionally biased region" description="Low complexity" evidence="2">
    <location>
        <begin position="263"/>
        <end position="275"/>
    </location>
</feature>
<keyword evidence="4" id="KW-1185">Reference proteome</keyword>
<feature type="compositionally biased region" description="Low complexity" evidence="2">
    <location>
        <begin position="178"/>
        <end position="188"/>
    </location>
</feature>
<feature type="compositionally biased region" description="Basic and acidic residues" evidence="2">
    <location>
        <begin position="200"/>
        <end position="209"/>
    </location>
</feature>
<dbReference type="InterPro" id="IPR018800">
    <property type="entry name" value="PRCC"/>
</dbReference>